<evidence type="ECO:0008006" key="3">
    <source>
        <dbReference type="Google" id="ProtNLM"/>
    </source>
</evidence>
<organism evidence="1 2">
    <name type="scientific">Nonomuraea maheshkhaliensis</name>
    <dbReference type="NCBI Taxonomy" id="419590"/>
    <lineage>
        <taxon>Bacteria</taxon>
        <taxon>Bacillati</taxon>
        <taxon>Actinomycetota</taxon>
        <taxon>Actinomycetes</taxon>
        <taxon>Streptosporangiales</taxon>
        <taxon>Streptosporangiaceae</taxon>
        <taxon>Nonomuraea</taxon>
    </lineage>
</organism>
<evidence type="ECO:0000313" key="1">
    <source>
        <dbReference type="EMBL" id="GAA1641367.1"/>
    </source>
</evidence>
<name>A0ABN2FDN5_9ACTN</name>
<keyword evidence="2" id="KW-1185">Reference proteome</keyword>
<dbReference type="Proteomes" id="UP001500064">
    <property type="component" value="Unassembled WGS sequence"/>
</dbReference>
<sequence>MTNFPFYRRLCDRENTGFRRLGLLAEAQYAAAVQDARTILVPVADQLVPALCPIEYATGYDADRARELTAQENTFLLSLPPAYLQRQRKGTLPTEYAVLVENDHRDTDHLKKELTERFPGAVACDFPDPRARGSAASLIAYSAALHRDPTPRAPAEANATILDATSLRADPHLAEQLWALYGERFDWLGRHHPLSMEESQSTFNAALFHGDTQTLVTSEQGRPVCIGLFTAGLAVCDWLAPEFRAHLEDQAVTADENLIYFYGLASSTKASATHTEGVMATFAQTLWRAEKPCRLIFETTNLSNRYIPRLVGKWVHGSGYGTIAPGTSVEALAQVDFWYLKATP</sequence>
<accession>A0ABN2FDN5</accession>
<comment type="caution">
    <text evidence="1">The sequence shown here is derived from an EMBL/GenBank/DDBJ whole genome shotgun (WGS) entry which is preliminary data.</text>
</comment>
<dbReference type="EMBL" id="BAAAMU010000029">
    <property type="protein sequence ID" value="GAA1641367.1"/>
    <property type="molecule type" value="Genomic_DNA"/>
</dbReference>
<evidence type="ECO:0000313" key="2">
    <source>
        <dbReference type="Proteomes" id="UP001500064"/>
    </source>
</evidence>
<gene>
    <name evidence="1" type="ORF">GCM10009733_043010</name>
</gene>
<reference evidence="1 2" key="1">
    <citation type="journal article" date="2019" name="Int. J. Syst. Evol. Microbiol.">
        <title>The Global Catalogue of Microorganisms (GCM) 10K type strain sequencing project: providing services to taxonomists for standard genome sequencing and annotation.</title>
        <authorList>
            <consortium name="The Broad Institute Genomics Platform"/>
            <consortium name="The Broad Institute Genome Sequencing Center for Infectious Disease"/>
            <person name="Wu L."/>
            <person name="Ma J."/>
        </authorList>
    </citation>
    <scope>NUCLEOTIDE SEQUENCE [LARGE SCALE GENOMIC DNA]</scope>
    <source>
        <strain evidence="1 2">JCM 13929</strain>
    </source>
</reference>
<dbReference type="RefSeq" id="WP_346107260.1">
    <property type="nucleotide sequence ID" value="NZ_BAAAMU010000029.1"/>
</dbReference>
<proteinExistence type="predicted"/>
<protein>
    <recommendedName>
        <fullName evidence="3">GNAT family N-acetyltransferase</fullName>
    </recommendedName>
</protein>